<evidence type="ECO:0000256" key="6">
    <source>
        <dbReference type="SAM" id="MobiDB-lite"/>
    </source>
</evidence>
<dbReference type="GO" id="GO:0016592">
    <property type="term" value="C:mediator complex"/>
    <property type="evidence" value="ECO:0007669"/>
    <property type="project" value="InterPro"/>
</dbReference>
<keyword evidence="4" id="KW-0804">Transcription</keyword>
<dbReference type="PANTHER" id="PTHR46567:SF1">
    <property type="entry name" value="MEDIATOR OF RNA POLYMERASE II TRANSCRIPTION SUBUNIT 12"/>
    <property type="match status" value="1"/>
</dbReference>
<feature type="region of interest" description="Disordered" evidence="6">
    <location>
        <begin position="1831"/>
        <end position="1855"/>
    </location>
</feature>
<dbReference type="Pfam" id="PF09497">
    <property type="entry name" value="Med12"/>
    <property type="match status" value="1"/>
</dbReference>
<dbReference type="GO" id="GO:0003712">
    <property type="term" value="F:transcription coregulator activity"/>
    <property type="evidence" value="ECO:0007669"/>
    <property type="project" value="InterPro"/>
</dbReference>
<keyword evidence="9" id="KW-1185">Reference proteome</keyword>
<evidence type="ECO:0000256" key="2">
    <source>
        <dbReference type="ARBA" id="ARBA00010289"/>
    </source>
</evidence>
<evidence type="ECO:0000313" key="9">
    <source>
        <dbReference type="Proteomes" id="UP001153076"/>
    </source>
</evidence>
<sequence length="2245" mass="248916">MQRFHNAGNCTSAVNNSGIGGISARDSGRSDSSSLSSNFSINSRRAPPLVPYKLKCEKEPLNSRTSFNDLYYMFLLKRYKEAKEISVTQVNTFSKPVVIKCKEAIGKRLRAINESRAQKRKAGQVYGEPLSGLLLSKPGVFPEQKSFGEDFKRRWIEGLSQYHKSLQSLADHVPGGYRKKTLFEVLIRNNIPLLRATWFIKITYLNQSAQGTGVFDILDYVALDSSCIMIRPGSSGISDRSFLSRSEHWTKDVTDYLQYLLDEISKNNSQTISQNRDRSPQIVYPGAALQKCEPASSLVDAEEPSLHFKWWYVVRILNWHNAEGLVIPSQVIDWVFLQFQEKDLLIIMQYLLPIIYNVLETITLCQTYVRKLVDISLRYLKEPSISSSDLADNSQRAYTSAALVEMLQYLILSVPDTFVALDYFPLPRRLVTPAHHDGSVFTKSSIDAEYPKNGPPGVLHIPIAKGADTKCPSSWFNRVVSSIQKRAICLTKAASTGYSGQNVAKAVQALDKALVQGDVQEAYKCLFEDLSDSSVDESWIREVSPCLRSSLKWVGSVSTSLVNSLFLLCEWCTCDFRDSRTAPLHDVKFTGRKDFSQLYVAVRLMKLKIREIERSGKGKKSSERAVWHFYDRKISSGSVETSYLFESPGPLHDITVCWIDQHEVQKGEGFKRVQLLLLELIRSGIFSLQAYVRQLLVSGIMDKDGPGVDMDRRKRHHRILKQFPGSCMLDVFDEARIADMPLFLEALHVYSSERRLLLRGLLGDEHKELTDASSSSQKQKGHLVSKKDFSMPSLYQLKMLQLSSNMSHSKSRDDIELGDLKISILELLHLPKSSAEAGVDESLVTLKPSAGTPAEVAPGCEECRRAKRQKLGEEKYSFLQGPSSNPSDDEDTWWVRKEPKSMDSFKVDQPLKPSKQAPRGRQKTVRKTQSLAHLAAARIEGSQGASTSHVCDNRVVCPHQRPVVEGDAPRCNDGSRATNSVDIFSIGKMLKRLKFVEKKSISVWLMSSIRQVVEETEKTCVKVNQLNRSSVDEKNSVRWKLAEDELSVILYLMDICTDLPAAIRFLIWLLPKAVGSVNTPIHGGRNMMILPRNLDSHACEVREAFLLSSIRRYENVLVAVDLIPEMLSAAMHRASAVVASNGKLSGSPTFLYARYLLKKYGTVSSVLEWEKSFKATCDKRLLSELESVRLQNGEFGFSYAVPAGSEDLDDFIRQKISGNRLSRTGMSMREIVQRYVDDAVHHLFKERKLFVANAQKNAGIEKWDDGYQIAQQIVVGLMECIRQTGGAAQEGDPSLVSSAVSAIVGNVGPAIAKMPDFTAVTNHSNFPAPTGSLGFARRVLRIHINCLCLLKEALGERHSRAFEIALATEASSALAGVLLPGKGTRGQLSPETHESNVNSSNDVPNNSTKVAAGRATKIAAAVSALIIGAVIHGVASLERLVTVFRLREGLDLMQFVRSTRSHSNGSARSVGALKVENALEVYIHWFRLLVGNCRTVSDGVIVELLGEPSVVALSRMQRTLPLDLVLPPAYSLFAFLIWRPFIINVSMGNREEIPQLFQSLTLAISDAIRHSPFRDVCLRDTHGFFDLVTSDSTDYEFASTLELNGMDRKLKAKAFVPLRARLFLNALVDCKLPHAVSSQDDGSRLSGINDLKLQYAESETKISDRFVQTLDSLQPAKFHWQWVELRLFLSEQTFIEKLDSTDSSSSIPELMRSLSPNAEKGGSLDNENNFIPIILTRLLVRPRAAPLISELVHLLGRSLEDSMWLHVKWFLEGADVLLGRKSIRQRLVQVAESKGFSTRAQFWKPWGWCLSSDTVGNRSDKRRFETQSLEEGEVLEEDPKKRVRGVPKVSDHDGLSASQQFVTERALVELVLPCIDRSSDDSRSRFASELIKQMNNIEQQINGSTCGAGKQTGSPSGTEGSSKTSNRKNARGGSPVLARRAGVPASDSTPASAAALRASVSLRLQLLVRMLPTICADGHVGPARDQSGRSSRFTLALVILRLLGSRVVYEDMDSTLRPGRGSSLKEAELQMETSAAVSLDLSGKNVFDWLLLVLHALLSTSLPSWLRSKSSSRTANAPTKEFSGFDRELLESLQSELDRMNLPDAVRWRIQAAMPIPPANPRTYISCQPPFVSSAALASLQPSTMFTAPSQVIPVPKNNSSPSVRTATAGAMLGKKSVAMPPDHDMEVDPWLVLEDGAGSGPSSSNTAVMGGGDHANLKASPWLKGAVRVRRTDLTYIGAVDDDS</sequence>
<feature type="region of interest" description="Disordered" evidence="6">
    <location>
        <begin position="1384"/>
        <end position="1406"/>
    </location>
</feature>
<accession>A0A9Q1QQR0</accession>
<keyword evidence="3" id="KW-0805">Transcription regulation</keyword>
<evidence type="ECO:0000256" key="1">
    <source>
        <dbReference type="ARBA" id="ARBA00004123"/>
    </source>
</evidence>
<proteinExistence type="inferred from homology"/>
<feature type="compositionally biased region" description="Low complexity" evidence="6">
    <location>
        <begin position="1395"/>
        <end position="1406"/>
    </location>
</feature>
<dbReference type="SMART" id="SM01281">
    <property type="entry name" value="Med12"/>
    <property type="match status" value="1"/>
</dbReference>
<comment type="caution">
    <text evidence="8">The sequence shown here is derived from an EMBL/GenBank/DDBJ whole genome shotgun (WGS) entry which is preliminary data.</text>
</comment>
<comment type="similarity">
    <text evidence="2">Belongs to the Mediator complex subunit 12 family.</text>
</comment>
<organism evidence="8 9">
    <name type="scientific">Carnegiea gigantea</name>
    <dbReference type="NCBI Taxonomy" id="171969"/>
    <lineage>
        <taxon>Eukaryota</taxon>
        <taxon>Viridiplantae</taxon>
        <taxon>Streptophyta</taxon>
        <taxon>Embryophyta</taxon>
        <taxon>Tracheophyta</taxon>
        <taxon>Spermatophyta</taxon>
        <taxon>Magnoliopsida</taxon>
        <taxon>eudicotyledons</taxon>
        <taxon>Gunneridae</taxon>
        <taxon>Pentapetalae</taxon>
        <taxon>Caryophyllales</taxon>
        <taxon>Cactineae</taxon>
        <taxon>Cactaceae</taxon>
        <taxon>Cactoideae</taxon>
        <taxon>Echinocereeae</taxon>
        <taxon>Carnegiea</taxon>
    </lineage>
</organism>
<protein>
    <recommendedName>
        <fullName evidence="7">Mediator complex subunit Med12 domain-containing protein</fullName>
    </recommendedName>
</protein>
<evidence type="ECO:0000256" key="3">
    <source>
        <dbReference type="ARBA" id="ARBA00023015"/>
    </source>
</evidence>
<dbReference type="EMBL" id="JAKOGI010000017">
    <property type="protein sequence ID" value="KAJ8450226.1"/>
    <property type="molecule type" value="Genomic_DNA"/>
</dbReference>
<dbReference type="GO" id="GO:0006357">
    <property type="term" value="P:regulation of transcription by RNA polymerase II"/>
    <property type="evidence" value="ECO:0007669"/>
    <property type="project" value="InterPro"/>
</dbReference>
<evidence type="ECO:0000256" key="4">
    <source>
        <dbReference type="ARBA" id="ARBA00023163"/>
    </source>
</evidence>
<dbReference type="Proteomes" id="UP001153076">
    <property type="component" value="Unassembled WGS sequence"/>
</dbReference>
<comment type="subcellular location">
    <subcellularLocation>
        <location evidence="1">Nucleus</location>
    </subcellularLocation>
</comment>
<gene>
    <name evidence="8" type="ORF">Cgig2_033420</name>
</gene>
<feature type="compositionally biased region" description="Polar residues" evidence="6">
    <location>
        <begin position="1902"/>
        <end position="1924"/>
    </location>
</feature>
<evidence type="ECO:0000313" key="8">
    <source>
        <dbReference type="EMBL" id="KAJ8450226.1"/>
    </source>
</evidence>
<feature type="domain" description="Mediator complex subunit Med12" evidence="7">
    <location>
        <begin position="140"/>
        <end position="201"/>
    </location>
</feature>
<keyword evidence="5" id="KW-0539">Nucleus</keyword>
<evidence type="ECO:0000259" key="7">
    <source>
        <dbReference type="SMART" id="SM01281"/>
    </source>
</evidence>
<reference evidence="8" key="1">
    <citation type="submission" date="2022-04" db="EMBL/GenBank/DDBJ databases">
        <title>Carnegiea gigantea Genome sequencing and assembly v2.</title>
        <authorList>
            <person name="Copetti D."/>
            <person name="Sanderson M.J."/>
            <person name="Burquez A."/>
            <person name="Wojciechowski M.F."/>
        </authorList>
    </citation>
    <scope>NUCLEOTIDE SEQUENCE</scope>
    <source>
        <strain evidence="8">SGP5-SGP5p</strain>
        <tissue evidence="8">Aerial part</tissue>
    </source>
</reference>
<feature type="region of interest" description="Disordered" evidence="6">
    <location>
        <begin position="1902"/>
        <end position="1949"/>
    </location>
</feature>
<dbReference type="PANTHER" id="PTHR46567">
    <property type="entry name" value="MEDIATOR OF RNA POLYMERASE II TRANSCRIPTION SUBUNIT 12"/>
    <property type="match status" value="1"/>
</dbReference>
<evidence type="ECO:0000256" key="5">
    <source>
        <dbReference type="ARBA" id="ARBA00023242"/>
    </source>
</evidence>
<feature type="region of interest" description="Disordered" evidence="6">
    <location>
        <begin position="904"/>
        <end position="926"/>
    </location>
</feature>
<name>A0A9Q1QQR0_9CARY</name>
<dbReference type="OrthoDB" id="20828at2759"/>
<dbReference type="InterPro" id="IPR019035">
    <property type="entry name" value="Mediator_Med12"/>
</dbReference>